<evidence type="ECO:0000256" key="4">
    <source>
        <dbReference type="ARBA" id="ARBA00022801"/>
    </source>
</evidence>
<keyword evidence="4" id="KW-0378">Hydrolase</keyword>
<dbReference type="GO" id="GO:0006629">
    <property type="term" value="P:lipid metabolic process"/>
    <property type="evidence" value="ECO:0007669"/>
    <property type="project" value="InterPro"/>
</dbReference>
<dbReference type="PANTHER" id="PTHR43620:SF44">
    <property type="entry name" value="GLYCEROPHOSPHODIESTER PHOSPHODIESTERASE GDPDL6-RELATED"/>
    <property type="match status" value="1"/>
</dbReference>
<feature type="chain" id="PRO_5043629512" description="glycerophosphodiester phosphodiesterase" evidence="9">
    <location>
        <begin position="20"/>
        <end position="762"/>
    </location>
</feature>
<dbReference type="GO" id="GO:0008889">
    <property type="term" value="F:glycerophosphodiester phosphodiesterase activity"/>
    <property type="evidence" value="ECO:0007669"/>
    <property type="project" value="UniProtKB-EC"/>
</dbReference>
<dbReference type="InterPro" id="IPR017946">
    <property type="entry name" value="PLC-like_Pdiesterase_TIM-brl"/>
</dbReference>
<keyword evidence="8" id="KW-1133">Transmembrane helix</keyword>
<name>A0AAV3QQJ7_LITER</name>
<keyword evidence="5" id="KW-0325">Glycoprotein</keyword>
<organism evidence="11 12">
    <name type="scientific">Lithospermum erythrorhizon</name>
    <name type="common">Purple gromwell</name>
    <name type="synonym">Lithospermum officinale var. erythrorhizon</name>
    <dbReference type="NCBI Taxonomy" id="34254"/>
    <lineage>
        <taxon>Eukaryota</taxon>
        <taxon>Viridiplantae</taxon>
        <taxon>Streptophyta</taxon>
        <taxon>Embryophyta</taxon>
        <taxon>Tracheophyta</taxon>
        <taxon>Spermatophyta</taxon>
        <taxon>Magnoliopsida</taxon>
        <taxon>eudicotyledons</taxon>
        <taxon>Gunneridae</taxon>
        <taxon>Pentapetalae</taxon>
        <taxon>asterids</taxon>
        <taxon>lamiids</taxon>
        <taxon>Boraginales</taxon>
        <taxon>Boraginaceae</taxon>
        <taxon>Boraginoideae</taxon>
        <taxon>Lithospermeae</taxon>
        <taxon>Lithospermum</taxon>
    </lineage>
</organism>
<keyword evidence="12" id="KW-1185">Reference proteome</keyword>
<evidence type="ECO:0000256" key="3">
    <source>
        <dbReference type="ARBA" id="ARBA00022798"/>
    </source>
</evidence>
<dbReference type="Proteomes" id="UP001454036">
    <property type="component" value="Unassembled WGS sequence"/>
</dbReference>
<keyword evidence="8" id="KW-0812">Transmembrane</keyword>
<gene>
    <name evidence="11" type="ORF">LIER_21487</name>
</gene>
<dbReference type="Gene3D" id="3.20.20.190">
    <property type="entry name" value="Phosphatidylinositol (PI) phosphodiesterase"/>
    <property type="match status" value="2"/>
</dbReference>
<evidence type="ECO:0000259" key="10">
    <source>
        <dbReference type="PROSITE" id="PS51704"/>
    </source>
</evidence>
<keyword evidence="3" id="KW-0319">Glycerol metabolism</keyword>
<dbReference type="InterPro" id="IPR030395">
    <property type="entry name" value="GP_PDE_dom"/>
</dbReference>
<keyword evidence="2 9" id="KW-0732">Signal</keyword>
<protein>
    <recommendedName>
        <fullName evidence="1">glycerophosphodiester phosphodiesterase</fullName>
        <ecNumber evidence="1">3.1.4.46</ecNumber>
    </recommendedName>
</protein>
<dbReference type="AlphaFoldDB" id="A0AAV3QQJ7"/>
<evidence type="ECO:0000256" key="6">
    <source>
        <dbReference type="ARBA" id="ARBA00047512"/>
    </source>
</evidence>
<feature type="region of interest" description="Disordered" evidence="7">
    <location>
        <begin position="709"/>
        <end position="738"/>
    </location>
</feature>
<dbReference type="FunFam" id="3.20.20.190:FF:000011">
    <property type="entry name" value="Glycerophosphodiester phosphodiesterase GDPDL3"/>
    <property type="match status" value="1"/>
</dbReference>
<keyword evidence="8" id="KW-0472">Membrane</keyword>
<reference evidence="11 12" key="1">
    <citation type="submission" date="2024-01" db="EMBL/GenBank/DDBJ databases">
        <title>The complete chloroplast genome sequence of Lithospermum erythrorhizon: insights into the phylogenetic relationship among Boraginaceae species and the maternal lineages of purple gromwells.</title>
        <authorList>
            <person name="Okada T."/>
            <person name="Watanabe K."/>
        </authorList>
    </citation>
    <scope>NUCLEOTIDE SEQUENCE [LARGE SCALE GENOMIC DNA]</scope>
</reference>
<feature type="compositionally biased region" description="Low complexity" evidence="7">
    <location>
        <begin position="724"/>
        <end position="738"/>
    </location>
</feature>
<dbReference type="PROSITE" id="PS51704">
    <property type="entry name" value="GP_PDE"/>
    <property type="match status" value="2"/>
</dbReference>
<evidence type="ECO:0000256" key="2">
    <source>
        <dbReference type="ARBA" id="ARBA00022729"/>
    </source>
</evidence>
<proteinExistence type="predicted"/>
<dbReference type="Pfam" id="PF03009">
    <property type="entry name" value="GDPD"/>
    <property type="match status" value="1"/>
</dbReference>
<sequence>MQTLLHLLCFSYLIYTTMAAANGRPNPAPPKKIWLTLNGSQPVVIARGGFSGLFPDSSMDAYNFAQQNSLSSTLMFCDLQLTKDGIGFCLSNINLQNSTNIQDIFPEEGNTYNVNGIDTKGWFSIDFDSKDLLADKILLKQGILSRSPFFDGAKITAPMDLLSFKPPPRVWINVEYDLFLHQHKLDPAAFIAKGMGNLHPDYISSPEIGFLKSLQPTVQRGGPKLIFKILAADAVEATTKVDYGSLLKNLTGIKSFASGILVPKQYIWPVGKDGYLQPATSLVADAHKQGLEVYASGFANDNAISYNYSYDPTREYLQYIYNGQFTVDGFLTDFPPTASESIACLSQEKNSTRIQKTLIITNGGASGDYPGSTDIAYQTAIDDGADIIDCSVQLTKDGIAFCSESADLIATTTAASSFIEHSTSIPEIQKSNGIFSFDLTWSEVQSLKPQIAKPVPDNGLVRNPANKNKGKFVTLHDFLELAKAKAVGGILIIIDNAAYLASKKGLDIVGSVTSALNNSTLDKQPLKKILIQSGDSSVLSNFKNNTAYQRVLYIDREVGGVPNELAQEVKKYADAVRLHRNGIVLDYNDMFLTAKFSNIVPAMKAANISVYVGILKNEFTNFVFDYYSDPYVELATFVSAAVDGLVTEFPATANAYMRSPCTPTAKNLEYIILPVNAGDLYSYLSQLTGSAPAPAPDLPLIDTSDLVDPPLPPLSNDTTQDSGSPSTSPAPTPTSASSSITISTWTGFLIATISLYLALIRH</sequence>
<dbReference type="PANTHER" id="PTHR43620">
    <property type="entry name" value="GLYCEROPHOSPHORYL DIESTER PHOSPHODIESTERASE"/>
    <property type="match status" value="1"/>
</dbReference>
<dbReference type="GO" id="GO:0006071">
    <property type="term" value="P:glycerol metabolic process"/>
    <property type="evidence" value="ECO:0007669"/>
    <property type="project" value="UniProtKB-KW"/>
</dbReference>
<comment type="caution">
    <text evidence="11">The sequence shown here is derived from an EMBL/GenBank/DDBJ whole genome shotgun (WGS) entry which is preliminary data.</text>
</comment>
<evidence type="ECO:0000256" key="1">
    <source>
        <dbReference type="ARBA" id="ARBA00012247"/>
    </source>
</evidence>
<evidence type="ECO:0000256" key="7">
    <source>
        <dbReference type="SAM" id="MobiDB-lite"/>
    </source>
</evidence>
<evidence type="ECO:0000256" key="5">
    <source>
        <dbReference type="ARBA" id="ARBA00023180"/>
    </source>
</evidence>
<accession>A0AAV3QQJ7</accession>
<comment type="catalytic activity">
    <reaction evidence="6">
        <text>a sn-glycero-3-phosphodiester + H2O = an alcohol + sn-glycerol 3-phosphate + H(+)</text>
        <dbReference type="Rhea" id="RHEA:12969"/>
        <dbReference type="ChEBI" id="CHEBI:15377"/>
        <dbReference type="ChEBI" id="CHEBI:15378"/>
        <dbReference type="ChEBI" id="CHEBI:30879"/>
        <dbReference type="ChEBI" id="CHEBI:57597"/>
        <dbReference type="ChEBI" id="CHEBI:83408"/>
        <dbReference type="EC" id="3.1.4.46"/>
    </reaction>
</comment>
<dbReference type="EC" id="3.1.4.46" evidence="1"/>
<evidence type="ECO:0000256" key="8">
    <source>
        <dbReference type="SAM" id="Phobius"/>
    </source>
</evidence>
<evidence type="ECO:0000313" key="12">
    <source>
        <dbReference type="Proteomes" id="UP001454036"/>
    </source>
</evidence>
<evidence type="ECO:0000256" key="9">
    <source>
        <dbReference type="SAM" id="SignalP"/>
    </source>
</evidence>
<dbReference type="EMBL" id="BAABME010005680">
    <property type="protein sequence ID" value="GAA0166304.1"/>
    <property type="molecule type" value="Genomic_DNA"/>
</dbReference>
<feature type="domain" description="GP-PDE" evidence="10">
    <location>
        <begin position="357"/>
        <end position="657"/>
    </location>
</feature>
<feature type="domain" description="GP-PDE" evidence="10">
    <location>
        <begin position="42"/>
        <end position="342"/>
    </location>
</feature>
<dbReference type="SUPFAM" id="SSF51695">
    <property type="entry name" value="PLC-like phosphodiesterases"/>
    <property type="match status" value="2"/>
</dbReference>
<feature type="transmembrane region" description="Helical" evidence="8">
    <location>
        <begin position="742"/>
        <end position="760"/>
    </location>
</feature>
<evidence type="ECO:0000313" key="11">
    <source>
        <dbReference type="EMBL" id="GAA0166304.1"/>
    </source>
</evidence>
<dbReference type="CDD" id="cd08603">
    <property type="entry name" value="GDPD_SHV3_repeat_1"/>
    <property type="match status" value="1"/>
</dbReference>
<feature type="signal peptide" evidence="9">
    <location>
        <begin position="1"/>
        <end position="19"/>
    </location>
</feature>